<gene>
    <name evidence="4" type="ORF">T4D_4354</name>
</gene>
<sequence length="481" mass="54646">MKILNSLDGKFGVSLLNYDHRSKGPLTNLINFAVKTTKALQQKPPNKKDQNKQHRKKSTHLKTNHHIDYFCNHCPTFSGSVHLHVRLHFCFLQIRKVYVHMATDTARAFNSATEDNEAEQNGHPEERHGRNETRQNDRITIWLCMGCGVRVEWSEIERHFFKMHMKLDKLNMLCPVHYCSLVDVKSLRLHHSCFREEALRDEAFCCRVCKFKARRLGELVGHMLYMHKCYQCGCCGASLSGGIAGLKMHQDSCHNDFNTVLFMYKTLMDDFLNEPSRSAHSRFSPRDKGERVIIDLTMDDDDYSSKNSTAVNQSGVMAVGSAPAARLPNVDAVVTTVASSSSIGSWNNRAWPSDRAAIASFEHYDTPRSPVDEPVDVTVDCAEICSCGVERSNGRFRAHQNVPLKKITVYKCTICLKEYDTKKAAYTHLETVHLRRKVLSDLIEAQDRYVARSSQHSDRRGCDLIENDVPSTSACCICHDT</sequence>
<dbReference type="AlphaFoldDB" id="A0A0V1FA70"/>
<dbReference type="SMART" id="SM00355">
    <property type="entry name" value="ZnF_C2H2"/>
    <property type="match status" value="5"/>
</dbReference>
<evidence type="ECO:0000256" key="2">
    <source>
        <dbReference type="SAM" id="MobiDB-lite"/>
    </source>
</evidence>
<dbReference type="EMBL" id="JYDT01000154">
    <property type="protein sequence ID" value="KRY82998.1"/>
    <property type="molecule type" value="Genomic_DNA"/>
</dbReference>
<feature type="region of interest" description="Disordered" evidence="2">
    <location>
        <begin position="110"/>
        <end position="132"/>
    </location>
</feature>
<evidence type="ECO:0000313" key="5">
    <source>
        <dbReference type="Proteomes" id="UP000054995"/>
    </source>
</evidence>
<keyword evidence="1" id="KW-0863">Zinc-finger</keyword>
<keyword evidence="1" id="KW-0479">Metal-binding</keyword>
<keyword evidence="1" id="KW-0862">Zinc</keyword>
<evidence type="ECO:0000313" key="4">
    <source>
        <dbReference type="EMBL" id="KRY82998.1"/>
    </source>
</evidence>
<feature type="region of interest" description="Disordered" evidence="2">
    <location>
        <begin position="37"/>
        <end position="59"/>
    </location>
</feature>
<keyword evidence="5" id="KW-1185">Reference proteome</keyword>
<evidence type="ECO:0000259" key="3">
    <source>
        <dbReference type="PROSITE" id="PS50157"/>
    </source>
</evidence>
<comment type="caution">
    <text evidence="4">The sequence shown here is derived from an EMBL/GenBank/DDBJ whole genome shotgun (WGS) entry which is preliminary data.</text>
</comment>
<name>A0A0V1FA70_TRIPS</name>
<dbReference type="OrthoDB" id="5917876at2759"/>
<dbReference type="PROSITE" id="PS50157">
    <property type="entry name" value="ZINC_FINGER_C2H2_2"/>
    <property type="match status" value="1"/>
</dbReference>
<dbReference type="PROSITE" id="PS00028">
    <property type="entry name" value="ZINC_FINGER_C2H2_1"/>
    <property type="match status" value="1"/>
</dbReference>
<reference evidence="4 5" key="1">
    <citation type="submission" date="2015-01" db="EMBL/GenBank/DDBJ databases">
        <title>Evolution of Trichinella species and genotypes.</title>
        <authorList>
            <person name="Korhonen P.K."/>
            <person name="Edoardo P."/>
            <person name="Giuseppe L.R."/>
            <person name="Gasser R.B."/>
        </authorList>
    </citation>
    <scope>NUCLEOTIDE SEQUENCE [LARGE SCALE GENOMIC DNA]</scope>
    <source>
        <strain evidence="4">ISS470</strain>
    </source>
</reference>
<proteinExistence type="predicted"/>
<dbReference type="GO" id="GO:0008270">
    <property type="term" value="F:zinc ion binding"/>
    <property type="evidence" value="ECO:0007669"/>
    <property type="project" value="UniProtKB-KW"/>
</dbReference>
<feature type="domain" description="C2H2-type" evidence="3">
    <location>
        <begin position="410"/>
        <end position="438"/>
    </location>
</feature>
<evidence type="ECO:0000256" key="1">
    <source>
        <dbReference type="PROSITE-ProRule" id="PRU00042"/>
    </source>
</evidence>
<accession>A0A0V1FA70</accession>
<dbReference type="Proteomes" id="UP000054995">
    <property type="component" value="Unassembled WGS sequence"/>
</dbReference>
<dbReference type="InterPro" id="IPR013087">
    <property type="entry name" value="Znf_C2H2_type"/>
</dbReference>
<protein>
    <recommendedName>
        <fullName evidence="3">C2H2-type domain-containing protein</fullName>
    </recommendedName>
</protein>
<feature type="compositionally biased region" description="Basic and acidic residues" evidence="2">
    <location>
        <begin position="120"/>
        <end position="132"/>
    </location>
</feature>
<organism evidence="4 5">
    <name type="scientific">Trichinella pseudospiralis</name>
    <name type="common">Parasitic roundworm</name>
    <dbReference type="NCBI Taxonomy" id="6337"/>
    <lineage>
        <taxon>Eukaryota</taxon>
        <taxon>Metazoa</taxon>
        <taxon>Ecdysozoa</taxon>
        <taxon>Nematoda</taxon>
        <taxon>Enoplea</taxon>
        <taxon>Dorylaimia</taxon>
        <taxon>Trichinellida</taxon>
        <taxon>Trichinellidae</taxon>
        <taxon>Trichinella</taxon>
    </lineage>
</organism>